<name>A0ABQ0IGB8_9ACTN</name>
<dbReference type="EMBL" id="BAOQ01000003">
    <property type="protein sequence ID" value="GAC82547.1"/>
    <property type="molecule type" value="Genomic_DNA"/>
</dbReference>
<sequence>MTVDTPMRRNLEFRLMTELLDDTQGGCPVHTGATPSDGTPAERDGCPVATGSPDAEYSEDGFEVGAKGVKAAHEYESLGPDSLTWQIWGTWTGMFQGLWAGSIQNMHPKLGAAVWDHSDFFGERWQRLMRSLYPISGVVFDSVIPGAKTGHEVRDYHRTVKGVMEDGSRYHALDPDVFYWAHATFWYGNVRLCERFGPFLTEDQKRQLFEESKAWYAQYGVSMRPVPDTYEDFLEYWDHMCRNVLRDHVSVRTVLDITQLPPPPFLSFIPKPIWDKYLVPQNQKLFMWLTTGFYDEPIREILGLEWTEKDERRFRLLGRCINIVMHKLLPKRYLRHPRPRDAWDRVKGRVPVDAPIVHTPERNLPPESERGNPMHYCPVTAARRATYPGIITSD</sequence>
<dbReference type="InterPro" id="IPR018713">
    <property type="entry name" value="MPAB/Lcp_cat_dom"/>
</dbReference>
<gene>
    <name evidence="3" type="ORF">GP2_003_00240</name>
</gene>
<comment type="caution">
    <text evidence="3">The sequence shown here is derived from an EMBL/GenBank/DDBJ whole genome shotgun (WGS) entry which is preliminary data.</text>
</comment>
<feature type="region of interest" description="Disordered" evidence="1">
    <location>
        <begin position="24"/>
        <end position="45"/>
    </location>
</feature>
<dbReference type="Pfam" id="PF09995">
    <property type="entry name" value="MPAB_Lcp_cat"/>
    <property type="match status" value="1"/>
</dbReference>
<keyword evidence="4" id="KW-1185">Reference proteome</keyword>
<evidence type="ECO:0000313" key="3">
    <source>
        <dbReference type="EMBL" id="GAC82547.1"/>
    </source>
</evidence>
<evidence type="ECO:0000256" key="1">
    <source>
        <dbReference type="SAM" id="MobiDB-lite"/>
    </source>
</evidence>
<evidence type="ECO:0000259" key="2">
    <source>
        <dbReference type="Pfam" id="PF09995"/>
    </source>
</evidence>
<accession>A0ABQ0IGB8</accession>
<protein>
    <recommendedName>
        <fullName evidence="2">ER-bound oxygenase mpaB/mpaB'/Rubber oxygenase catalytic domain-containing protein</fullName>
    </recommendedName>
</protein>
<dbReference type="PANTHER" id="PTHR36151:SF3">
    <property type="entry name" value="ER-BOUND OXYGENASE MPAB_MPAB'_RUBBER OXYGENASE CATALYTIC DOMAIN-CONTAINING PROTEIN"/>
    <property type="match status" value="1"/>
</dbReference>
<feature type="domain" description="ER-bound oxygenase mpaB/mpaB'/Rubber oxygenase catalytic" evidence="2">
    <location>
        <begin position="85"/>
        <end position="321"/>
    </location>
</feature>
<dbReference type="PANTHER" id="PTHR36151">
    <property type="entry name" value="BLR2777 PROTEIN"/>
    <property type="match status" value="1"/>
</dbReference>
<dbReference type="Proteomes" id="UP000035021">
    <property type="component" value="Unassembled WGS sequence"/>
</dbReference>
<proteinExistence type="predicted"/>
<evidence type="ECO:0000313" key="4">
    <source>
        <dbReference type="Proteomes" id="UP000035021"/>
    </source>
</evidence>
<organism evidence="3 4">
    <name type="scientific">Gordonia paraffinivorans NBRC 108238</name>
    <dbReference type="NCBI Taxonomy" id="1223543"/>
    <lineage>
        <taxon>Bacteria</taxon>
        <taxon>Bacillati</taxon>
        <taxon>Actinomycetota</taxon>
        <taxon>Actinomycetes</taxon>
        <taxon>Mycobacteriales</taxon>
        <taxon>Gordoniaceae</taxon>
        <taxon>Gordonia</taxon>
    </lineage>
</organism>
<reference evidence="3 4" key="1">
    <citation type="submission" date="2013-02" db="EMBL/GenBank/DDBJ databases">
        <title>Whole genome shotgun sequence of Gordonia paraffinivorans NBRC 108238.</title>
        <authorList>
            <person name="Isaki-Nakamura S."/>
            <person name="Hosoyama A."/>
            <person name="Tsuchikane K."/>
            <person name="Ando Y."/>
            <person name="Baba S."/>
            <person name="Ohji S."/>
            <person name="Hamada M."/>
            <person name="Tamura T."/>
            <person name="Yamazoe A."/>
            <person name="Yamazaki S."/>
            <person name="Fujita N."/>
        </authorList>
    </citation>
    <scope>NUCLEOTIDE SEQUENCE [LARGE SCALE GENOMIC DNA]</scope>
    <source>
        <strain evidence="3 4">NBRC 108238</strain>
    </source>
</reference>